<dbReference type="GO" id="GO:0005886">
    <property type="term" value="C:plasma membrane"/>
    <property type="evidence" value="ECO:0007669"/>
    <property type="project" value="UniProtKB-SubCell"/>
</dbReference>
<protein>
    <recommendedName>
        <fullName evidence="7">Cardiolipin synthase N-terminal domain-containing protein</fullName>
    </recommendedName>
</protein>
<feature type="domain" description="Cardiolipin synthase N-terminal" evidence="7">
    <location>
        <begin position="21"/>
        <end position="63"/>
    </location>
</feature>
<reference evidence="8" key="1">
    <citation type="submission" date="2016-11" db="EMBL/GenBank/DDBJ databases">
        <authorList>
            <person name="Jaros S."/>
            <person name="Januszkiewicz K."/>
            <person name="Wedrychowicz H."/>
        </authorList>
    </citation>
    <scope>NUCLEOTIDE SEQUENCE [LARGE SCALE GENOMIC DNA]</scope>
    <source>
        <strain evidence="8">Y48</strain>
    </source>
</reference>
<evidence type="ECO:0000256" key="2">
    <source>
        <dbReference type="ARBA" id="ARBA00022475"/>
    </source>
</evidence>
<evidence type="ECO:0000256" key="4">
    <source>
        <dbReference type="ARBA" id="ARBA00022989"/>
    </source>
</evidence>
<evidence type="ECO:0000256" key="6">
    <source>
        <dbReference type="SAM" id="Phobius"/>
    </source>
</evidence>
<evidence type="ECO:0000256" key="5">
    <source>
        <dbReference type="ARBA" id="ARBA00023136"/>
    </source>
</evidence>
<evidence type="ECO:0000256" key="3">
    <source>
        <dbReference type="ARBA" id="ARBA00022692"/>
    </source>
</evidence>
<keyword evidence="4 6" id="KW-1133">Transmembrane helix</keyword>
<feature type="transmembrane region" description="Helical" evidence="6">
    <location>
        <begin position="6"/>
        <end position="27"/>
    </location>
</feature>
<accession>A0A1J0VT71</accession>
<dbReference type="AlphaFoldDB" id="A0A1J0VT71"/>
<feature type="transmembrane region" description="Helical" evidence="6">
    <location>
        <begin position="39"/>
        <end position="62"/>
    </location>
</feature>
<dbReference type="Proteomes" id="UP000183810">
    <property type="component" value="Chromosome"/>
</dbReference>
<dbReference type="RefSeq" id="WP_071928437.1">
    <property type="nucleotide sequence ID" value="NZ_CP018082.1"/>
</dbReference>
<keyword evidence="5 6" id="KW-0472">Membrane</keyword>
<keyword evidence="9" id="KW-1185">Reference proteome</keyword>
<keyword evidence="3 6" id="KW-0812">Transmembrane</keyword>
<dbReference type="OrthoDB" id="7596142at2"/>
<dbReference type="EMBL" id="CP018082">
    <property type="protein sequence ID" value="APE35248.1"/>
    <property type="molecule type" value="Genomic_DNA"/>
</dbReference>
<evidence type="ECO:0000256" key="1">
    <source>
        <dbReference type="ARBA" id="ARBA00004651"/>
    </source>
</evidence>
<name>A0A1J0VT71_9NOCA</name>
<dbReference type="Pfam" id="PF13396">
    <property type="entry name" value="PLDc_N"/>
    <property type="match status" value="1"/>
</dbReference>
<evidence type="ECO:0000313" key="9">
    <source>
        <dbReference type="Proteomes" id="UP000183810"/>
    </source>
</evidence>
<keyword evidence="2" id="KW-1003">Cell membrane</keyword>
<organism evidence="8 9">
    <name type="scientific">Nocardia mangyaensis</name>
    <dbReference type="NCBI Taxonomy" id="2213200"/>
    <lineage>
        <taxon>Bacteria</taxon>
        <taxon>Bacillati</taxon>
        <taxon>Actinomycetota</taxon>
        <taxon>Actinomycetes</taxon>
        <taxon>Mycobacteriales</taxon>
        <taxon>Nocardiaceae</taxon>
        <taxon>Nocardia</taxon>
    </lineage>
</organism>
<evidence type="ECO:0000259" key="7">
    <source>
        <dbReference type="Pfam" id="PF13396"/>
    </source>
</evidence>
<gene>
    <name evidence="8" type="ORF">BOX37_16300</name>
</gene>
<dbReference type="KEGG" id="nsl:BOX37_16300"/>
<sequence length="124" mass="13923">MSFWDVVWLIIVSFGFVAYLLLLFFILGDLFRDKHTAGWVKAIWIVFLLFIPVLTSLVYLIARGGGMQERAQAEAEQQQKAADRYIRDTAGTNPAAQIADAKRLLTEGTITQAEFDQLKAKALS</sequence>
<proteinExistence type="predicted"/>
<comment type="subcellular location">
    <subcellularLocation>
        <location evidence="1">Cell membrane</location>
        <topology evidence="1">Multi-pass membrane protein</topology>
    </subcellularLocation>
</comment>
<dbReference type="InterPro" id="IPR027379">
    <property type="entry name" value="CLS_N"/>
</dbReference>
<evidence type="ECO:0000313" key="8">
    <source>
        <dbReference type="EMBL" id="APE35248.1"/>
    </source>
</evidence>